<protein>
    <submittedName>
        <fullName evidence="1">Uncharacterized protein</fullName>
    </submittedName>
</protein>
<feature type="non-terminal residue" evidence="1">
    <location>
        <position position="1"/>
    </location>
</feature>
<dbReference type="AlphaFoldDB" id="A0A9P6DB93"/>
<reference evidence="1" key="1">
    <citation type="submission" date="2020-11" db="EMBL/GenBank/DDBJ databases">
        <authorList>
            <consortium name="DOE Joint Genome Institute"/>
            <person name="Ahrendt S."/>
            <person name="Riley R."/>
            <person name="Andreopoulos W."/>
            <person name="Labutti K."/>
            <person name="Pangilinan J."/>
            <person name="Ruiz-Duenas F.J."/>
            <person name="Barrasa J.M."/>
            <person name="Sanchez-Garcia M."/>
            <person name="Camarero S."/>
            <person name="Miyauchi S."/>
            <person name="Serrano A."/>
            <person name="Linde D."/>
            <person name="Babiker R."/>
            <person name="Drula E."/>
            <person name="Ayuso-Fernandez I."/>
            <person name="Pacheco R."/>
            <person name="Padilla G."/>
            <person name="Ferreira P."/>
            <person name="Barriuso J."/>
            <person name="Kellner H."/>
            <person name="Castanera R."/>
            <person name="Alfaro M."/>
            <person name="Ramirez L."/>
            <person name="Pisabarro A.G."/>
            <person name="Kuo A."/>
            <person name="Tritt A."/>
            <person name="Lipzen A."/>
            <person name="He G."/>
            <person name="Yan M."/>
            <person name="Ng V."/>
            <person name="Cullen D."/>
            <person name="Martin F."/>
            <person name="Rosso M.-N."/>
            <person name="Henrissat B."/>
            <person name="Hibbett D."/>
            <person name="Martinez A.T."/>
            <person name="Grigoriev I.V."/>
        </authorList>
    </citation>
    <scope>NUCLEOTIDE SEQUENCE</scope>
    <source>
        <strain evidence="1">ATCC 90797</strain>
    </source>
</reference>
<keyword evidence="2" id="KW-1185">Reference proteome</keyword>
<proteinExistence type="predicted"/>
<sequence length="124" mass="14216">PEWLSHALKRLRMVKGGDWMDAVDIWANMEQSAIPSKKVSIAPPQVAQWFAYGRLYTTDPNIPDIVKYENSLLAWWLFLQPEWRTSQGPLPLPLYDTPEGSNRASLNKTGADGLLLVMMLFAWW</sequence>
<dbReference type="OrthoDB" id="2683861at2759"/>
<comment type="caution">
    <text evidence="1">The sequence shown here is derived from an EMBL/GenBank/DDBJ whole genome shotgun (WGS) entry which is preliminary data.</text>
</comment>
<dbReference type="Proteomes" id="UP000807025">
    <property type="component" value="Unassembled WGS sequence"/>
</dbReference>
<name>A0A9P6DB93_PLEER</name>
<feature type="non-terminal residue" evidence="1">
    <location>
        <position position="124"/>
    </location>
</feature>
<evidence type="ECO:0000313" key="2">
    <source>
        <dbReference type="Proteomes" id="UP000807025"/>
    </source>
</evidence>
<dbReference type="EMBL" id="MU154640">
    <property type="protein sequence ID" value="KAF9490479.1"/>
    <property type="molecule type" value="Genomic_DNA"/>
</dbReference>
<evidence type="ECO:0000313" key="1">
    <source>
        <dbReference type="EMBL" id="KAF9490479.1"/>
    </source>
</evidence>
<organism evidence="1 2">
    <name type="scientific">Pleurotus eryngii</name>
    <name type="common">Boletus of the steppes</name>
    <dbReference type="NCBI Taxonomy" id="5323"/>
    <lineage>
        <taxon>Eukaryota</taxon>
        <taxon>Fungi</taxon>
        <taxon>Dikarya</taxon>
        <taxon>Basidiomycota</taxon>
        <taxon>Agaricomycotina</taxon>
        <taxon>Agaricomycetes</taxon>
        <taxon>Agaricomycetidae</taxon>
        <taxon>Agaricales</taxon>
        <taxon>Pleurotineae</taxon>
        <taxon>Pleurotaceae</taxon>
        <taxon>Pleurotus</taxon>
    </lineage>
</organism>
<gene>
    <name evidence="1" type="ORF">BDN71DRAFT_1364780</name>
</gene>
<accession>A0A9P6DB93</accession>